<dbReference type="GO" id="GO:0016853">
    <property type="term" value="F:isomerase activity"/>
    <property type="evidence" value="ECO:0007669"/>
    <property type="project" value="UniProtKB-KW"/>
</dbReference>
<dbReference type="InterPro" id="IPR013022">
    <property type="entry name" value="Xyl_isomerase-like_TIM-brl"/>
</dbReference>
<evidence type="ECO:0000259" key="1">
    <source>
        <dbReference type="Pfam" id="PF01261"/>
    </source>
</evidence>
<organism evidence="2 3">
    <name type="scientific">Sphingomonas jatrophae</name>
    <dbReference type="NCBI Taxonomy" id="1166337"/>
    <lineage>
        <taxon>Bacteria</taxon>
        <taxon>Pseudomonadati</taxon>
        <taxon>Pseudomonadota</taxon>
        <taxon>Alphaproteobacteria</taxon>
        <taxon>Sphingomonadales</taxon>
        <taxon>Sphingomonadaceae</taxon>
        <taxon>Sphingomonas</taxon>
    </lineage>
</organism>
<reference evidence="2 3" key="1">
    <citation type="submission" date="2016-10" db="EMBL/GenBank/DDBJ databases">
        <authorList>
            <person name="de Groot N.N."/>
        </authorList>
    </citation>
    <scope>NUCLEOTIDE SEQUENCE [LARGE SCALE GENOMIC DNA]</scope>
    <source>
        <strain evidence="2 3">S5-249</strain>
    </source>
</reference>
<dbReference type="Proteomes" id="UP000198824">
    <property type="component" value="Unassembled WGS sequence"/>
</dbReference>
<gene>
    <name evidence="2" type="ORF">SAMN05192580_1829</name>
</gene>
<accession>A0A1I6KK38</accession>
<protein>
    <submittedName>
        <fullName evidence="2">Sugar phosphate isomerase/epimerase</fullName>
    </submittedName>
</protein>
<dbReference type="RefSeq" id="WP_093313436.1">
    <property type="nucleotide sequence ID" value="NZ_FOZG01000001.1"/>
</dbReference>
<dbReference type="InterPro" id="IPR050312">
    <property type="entry name" value="IolE/XylAMocC-like"/>
</dbReference>
<dbReference type="Pfam" id="PF01261">
    <property type="entry name" value="AP_endonuc_2"/>
    <property type="match status" value="1"/>
</dbReference>
<keyword evidence="3" id="KW-1185">Reference proteome</keyword>
<sequence length="260" mass="27154">MRPLSFNAFNGSPYLGAPVPLEAQIAAAADAGFDLIGLDRFTLDAFEAGGGRLDTAARWLAAADLRCGAITAAGMLGAEPDLAAALAQAGERARALGAPFVQVNVAVADGRDVLAQACAAVGDGVRLAIEYLPFTPLDRVTDTVALARTVGFDRAGAMIDLWHHERGPDDWDDLATVPLEAIAYVEFDDAAPSTGDAPADTVNARLLPGEGVFDCHRFAATIAALGYAGPVSVEILSTAWRGRPMRELAARAFAASRAYW</sequence>
<evidence type="ECO:0000313" key="2">
    <source>
        <dbReference type="EMBL" id="SFR91622.1"/>
    </source>
</evidence>
<feature type="domain" description="Xylose isomerase-like TIM barrel" evidence="1">
    <location>
        <begin position="25"/>
        <end position="239"/>
    </location>
</feature>
<dbReference type="AlphaFoldDB" id="A0A1I6KK38"/>
<dbReference type="PANTHER" id="PTHR12110:SF48">
    <property type="entry name" value="BLL3656 PROTEIN"/>
    <property type="match status" value="1"/>
</dbReference>
<dbReference type="STRING" id="1166337.SAMN05192580_1829"/>
<dbReference type="Gene3D" id="3.20.20.150">
    <property type="entry name" value="Divalent-metal-dependent TIM barrel enzymes"/>
    <property type="match status" value="1"/>
</dbReference>
<dbReference type="InterPro" id="IPR036237">
    <property type="entry name" value="Xyl_isomerase-like_sf"/>
</dbReference>
<proteinExistence type="predicted"/>
<evidence type="ECO:0000313" key="3">
    <source>
        <dbReference type="Proteomes" id="UP000198824"/>
    </source>
</evidence>
<keyword evidence="2" id="KW-0413">Isomerase</keyword>
<dbReference type="SUPFAM" id="SSF51658">
    <property type="entry name" value="Xylose isomerase-like"/>
    <property type="match status" value="1"/>
</dbReference>
<name>A0A1I6KK38_9SPHN</name>
<dbReference type="EMBL" id="FOZG01000001">
    <property type="protein sequence ID" value="SFR91622.1"/>
    <property type="molecule type" value="Genomic_DNA"/>
</dbReference>
<dbReference type="OrthoDB" id="7507692at2"/>
<dbReference type="PANTHER" id="PTHR12110">
    <property type="entry name" value="HYDROXYPYRUVATE ISOMERASE"/>
    <property type="match status" value="1"/>
</dbReference>